<dbReference type="OrthoDB" id="114660at2759"/>
<dbReference type="PROSITE" id="PS50853">
    <property type="entry name" value="FN3"/>
    <property type="match status" value="4"/>
</dbReference>
<feature type="domain" description="Fibronectin type-III" evidence="1">
    <location>
        <begin position="197"/>
        <end position="286"/>
    </location>
</feature>
<name>A0A3P7M1W4_DIBLA</name>
<dbReference type="Pfam" id="PF00041">
    <property type="entry name" value="fn3"/>
    <property type="match status" value="3"/>
</dbReference>
<gene>
    <name evidence="2" type="ORF">DILT_LOCUS13481</name>
</gene>
<evidence type="ECO:0000313" key="2">
    <source>
        <dbReference type="EMBL" id="VDN19760.1"/>
    </source>
</evidence>
<feature type="domain" description="Fibronectin type-III" evidence="1">
    <location>
        <begin position="292"/>
        <end position="381"/>
    </location>
</feature>
<dbReference type="InterPro" id="IPR036116">
    <property type="entry name" value="FN3_sf"/>
</dbReference>
<dbReference type="EMBL" id="UYRU01070441">
    <property type="protein sequence ID" value="VDN19760.1"/>
    <property type="molecule type" value="Genomic_DNA"/>
</dbReference>
<dbReference type="Gene3D" id="2.60.40.10">
    <property type="entry name" value="Immunoglobulins"/>
    <property type="match status" value="4"/>
</dbReference>
<dbReference type="PANTHER" id="PTHR46957:SF3">
    <property type="entry name" value="CYTOKINE RECEPTOR"/>
    <property type="match status" value="1"/>
</dbReference>
<dbReference type="InterPro" id="IPR013783">
    <property type="entry name" value="Ig-like_fold"/>
</dbReference>
<dbReference type="SUPFAM" id="SSF49265">
    <property type="entry name" value="Fibronectin type III"/>
    <property type="match status" value="3"/>
</dbReference>
<reference evidence="2 3" key="1">
    <citation type="submission" date="2018-11" db="EMBL/GenBank/DDBJ databases">
        <authorList>
            <consortium name="Pathogen Informatics"/>
        </authorList>
    </citation>
    <scope>NUCLEOTIDE SEQUENCE [LARGE SCALE GENOMIC DNA]</scope>
</reference>
<sequence>MPEGDAKDVPVPKDFTATIVNSTTVRLTWKAPTISQPWGNKYLLTINNSTYTKSYTVVTTEETIINLQPSGVYNVTLQTLDTSDKPFPAKVFGSVQMPASGVPVPRKLTASVVDTKNIRVRWLPPIDTSQCGDKYQVIVRNATYQDKVMVTKTEYIISNLNPFSFYNVTVQATDKAGKPFPTGASVTVKFSTHAVPVPRDLTASIVNSNTLRVSWKAPSVALPWGNKYLLTVYNATYKRTYTMEKTEETITNLGPSSVYNFTVQCLDKNDKPFPAVAFGSARMPDQELPMEKPRDVTASAVNSTTIHVSWQKPLPADKFKDEYHITIYGEGYKMTYTTKDTVIIIGGLDTSSIYNITVQGVWANGEIVPDGATTTLQKPSSGNFQFTSTSL</sequence>
<proteinExistence type="predicted"/>
<dbReference type="InterPro" id="IPR050713">
    <property type="entry name" value="RTP_Phos/Ushers"/>
</dbReference>
<dbReference type="SMART" id="SM00060">
    <property type="entry name" value="FN3"/>
    <property type="match status" value="4"/>
</dbReference>
<feature type="domain" description="Fibronectin type-III" evidence="1">
    <location>
        <begin position="104"/>
        <end position="195"/>
    </location>
</feature>
<evidence type="ECO:0000259" key="1">
    <source>
        <dbReference type="PROSITE" id="PS50853"/>
    </source>
</evidence>
<protein>
    <recommendedName>
        <fullName evidence="1">Fibronectin type-III domain-containing protein</fullName>
    </recommendedName>
</protein>
<feature type="domain" description="Fibronectin type-III" evidence="1">
    <location>
        <begin position="11"/>
        <end position="100"/>
    </location>
</feature>
<dbReference type="Proteomes" id="UP000281553">
    <property type="component" value="Unassembled WGS sequence"/>
</dbReference>
<accession>A0A3P7M1W4</accession>
<dbReference type="InterPro" id="IPR003961">
    <property type="entry name" value="FN3_dom"/>
</dbReference>
<dbReference type="PANTHER" id="PTHR46957">
    <property type="entry name" value="CYTOKINE RECEPTOR"/>
    <property type="match status" value="1"/>
</dbReference>
<dbReference type="GO" id="GO:0016020">
    <property type="term" value="C:membrane"/>
    <property type="evidence" value="ECO:0007669"/>
    <property type="project" value="UniProtKB-SubCell"/>
</dbReference>
<keyword evidence="3" id="KW-1185">Reference proteome</keyword>
<evidence type="ECO:0000313" key="3">
    <source>
        <dbReference type="Proteomes" id="UP000281553"/>
    </source>
</evidence>
<dbReference type="AlphaFoldDB" id="A0A3P7M1W4"/>
<dbReference type="CDD" id="cd00063">
    <property type="entry name" value="FN3"/>
    <property type="match status" value="4"/>
</dbReference>
<organism evidence="2 3">
    <name type="scientific">Dibothriocephalus latus</name>
    <name type="common">Fish tapeworm</name>
    <name type="synonym">Diphyllobothrium latum</name>
    <dbReference type="NCBI Taxonomy" id="60516"/>
    <lineage>
        <taxon>Eukaryota</taxon>
        <taxon>Metazoa</taxon>
        <taxon>Spiralia</taxon>
        <taxon>Lophotrochozoa</taxon>
        <taxon>Platyhelminthes</taxon>
        <taxon>Cestoda</taxon>
        <taxon>Eucestoda</taxon>
        <taxon>Diphyllobothriidea</taxon>
        <taxon>Diphyllobothriidae</taxon>
        <taxon>Dibothriocephalus</taxon>
    </lineage>
</organism>